<evidence type="ECO:0000256" key="7">
    <source>
        <dbReference type="ARBA" id="ARBA00023077"/>
    </source>
</evidence>
<dbReference type="GO" id="GO:0015091">
    <property type="term" value="F:ferric iron transmembrane transporter activity"/>
    <property type="evidence" value="ECO:0007669"/>
    <property type="project" value="InterPro"/>
</dbReference>
<evidence type="ECO:0000256" key="3">
    <source>
        <dbReference type="ARBA" id="ARBA00022448"/>
    </source>
</evidence>
<keyword evidence="8 11" id="KW-0472">Membrane</keyword>
<comment type="similarity">
    <text evidence="2 11 13">Belongs to the TonB-dependent receptor family.</text>
</comment>
<proteinExistence type="inferred from homology"/>
<dbReference type="NCBIfam" id="TIGR01786">
    <property type="entry name" value="TonB-hemlactrns"/>
    <property type="match status" value="1"/>
</dbReference>
<evidence type="ECO:0000256" key="4">
    <source>
        <dbReference type="ARBA" id="ARBA00022452"/>
    </source>
</evidence>
<feature type="domain" description="TonB-dependent receptor-like beta-barrel" evidence="14">
    <location>
        <begin position="456"/>
        <end position="879"/>
    </location>
</feature>
<dbReference type="Gene3D" id="2.170.130.10">
    <property type="entry name" value="TonB-dependent receptor, plug domain"/>
    <property type="match status" value="1"/>
</dbReference>
<gene>
    <name evidence="16" type="ORF">EV693_10874</name>
</gene>
<evidence type="ECO:0000259" key="15">
    <source>
        <dbReference type="Pfam" id="PF07715"/>
    </source>
</evidence>
<keyword evidence="9 16" id="KW-0675">Receptor</keyword>
<evidence type="ECO:0000256" key="10">
    <source>
        <dbReference type="ARBA" id="ARBA00023237"/>
    </source>
</evidence>
<dbReference type="InterPro" id="IPR010948">
    <property type="entry name" value="TonB_lacto/transferrin_rcpt"/>
</dbReference>
<evidence type="ECO:0000256" key="6">
    <source>
        <dbReference type="ARBA" id="ARBA00022729"/>
    </source>
</evidence>
<keyword evidence="10 11" id="KW-0998">Cell outer membrane</keyword>
<name>A0A4R2N7V6_9PAST</name>
<dbReference type="InterPro" id="IPR036942">
    <property type="entry name" value="Beta-barrel_TonB_sf"/>
</dbReference>
<dbReference type="PROSITE" id="PS52016">
    <property type="entry name" value="TONB_DEPENDENT_REC_3"/>
    <property type="match status" value="1"/>
</dbReference>
<keyword evidence="6" id="KW-0732">Signal</keyword>
<dbReference type="EMBL" id="SLXJ01000008">
    <property type="protein sequence ID" value="TCP17021.1"/>
    <property type="molecule type" value="Genomic_DNA"/>
</dbReference>
<dbReference type="PANTHER" id="PTHR30069:SF54">
    <property type="entry name" value="TRANSFERRIN-BINDING PROTEIN A"/>
    <property type="match status" value="1"/>
</dbReference>
<evidence type="ECO:0000256" key="12">
    <source>
        <dbReference type="PROSITE-ProRule" id="PRU10144"/>
    </source>
</evidence>
<dbReference type="PROSITE" id="PS01156">
    <property type="entry name" value="TONB_DEPENDENT_REC_2"/>
    <property type="match status" value="1"/>
</dbReference>
<dbReference type="OrthoDB" id="9764669at2"/>
<dbReference type="Pfam" id="PF07715">
    <property type="entry name" value="Plug"/>
    <property type="match status" value="1"/>
</dbReference>
<dbReference type="InterPro" id="IPR010917">
    <property type="entry name" value="TonB_rcpt_CS"/>
</dbReference>
<evidence type="ECO:0000313" key="17">
    <source>
        <dbReference type="Proteomes" id="UP000295537"/>
    </source>
</evidence>
<protein>
    <submittedName>
        <fullName evidence="16">Hemoglobin/transferrin/lactoferrin receptor protein</fullName>
    </submittedName>
</protein>
<dbReference type="InterPro" id="IPR037066">
    <property type="entry name" value="Plug_dom_sf"/>
</dbReference>
<dbReference type="AlphaFoldDB" id="A0A4R2N7V6"/>
<dbReference type="InterPro" id="IPR000531">
    <property type="entry name" value="Beta-barrel_TonB"/>
</dbReference>
<sequence length="923" mass="104694">MSKVLKSKASLKLSPIYIALSGVFIVVNSEAKTTASLEQINVKASVEGQRKSNEVTGLGKVVKNTQDINKQQVLNIRDLTRYDPGISVTEQGRGATSGYSIRGVDRNRVALLVDGLPQIQSYKSQSVQANSGAINEIEYENIRTIELSKGASSAEYGNGALGGAVGFLTKNAKDVLKEGQTWGINSKTAYATKNSQITQSLNFAGKVGGFEGLVQYTHRQGKETQIHPDAYNVMQRYYRVVPAPLDFNRNQTDNWFILKEACQGGIKGACEPRPRSYKAQHVIESINPKDYTGEGRIVPNPMEYKSGSWFVKTGYQFTPEHSVNLVFENTQQHYDIQDMTYPKYATVEWSKGKINVNRVLGYQMSGRSGVYRDDPLQSLGMPSIYWTRSLYLDEHHKKRRIGTGYQYANQDRKGVFDRINLNVDQQNIQVITKAHNLQCSPYPTFDKHCTVGPHTPDSEARFERNTYKEVHKQVHLSFEKDLEIAKSLHLLGLSLNYGNVRSSHKRDDYQEHYTFYRDRAELPANFGYIADSENRPYTDWDGRKAGTYADPQVFQARYPTKRGIRNYCDQSGLAKDVTDCSAHTIKGTHYGIALRDNIFFGEKVDLGIGLRYDQHSYRSDDTWTSVGKFSNFSWNTGLAVRPLESIELSYRISSGFRNPSFDEMFGRRIRGAQDSKYWQQDHLKSKFKSEKSLNQEIGLAFAGNLGALEVSYFRNQYKDLIAEAKQKVFDGKHGFYNLQDIQLSGVNVLAKLNWSELWNKLPSGLYSNFAYNQISPKQTRVQSGYAFIENPFLDTIQPARYVASLGYDAPDEKWGVNGIFTYSQAKNAKEVLATRTYLDGSELEIAATNKRTTQWYIYDLIGYYQLGKHFTLRAGVYNLTNSKYSTWEAVRQSSRTAINPTTRSYNSYVAPGRNYVFTLEAKF</sequence>
<dbReference type="InterPro" id="IPR039426">
    <property type="entry name" value="TonB-dep_rcpt-like"/>
</dbReference>
<evidence type="ECO:0000259" key="14">
    <source>
        <dbReference type="Pfam" id="PF00593"/>
    </source>
</evidence>
<dbReference type="Gene3D" id="2.40.170.20">
    <property type="entry name" value="TonB-dependent receptor, beta-barrel domain"/>
    <property type="match status" value="1"/>
</dbReference>
<feature type="domain" description="TonB-dependent receptor plug" evidence="15">
    <location>
        <begin position="63"/>
        <end position="164"/>
    </location>
</feature>
<dbReference type="RefSeq" id="WP_132501519.1">
    <property type="nucleotide sequence ID" value="NZ_LVXA01000001.1"/>
</dbReference>
<evidence type="ECO:0000313" key="16">
    <source>
        <dbReference type="EMBL" id="TCP17021.1"/>
    </source>
</evidence>
<dbReference type="InterPro" id="IPR012910">
    <property type="entry name" value="Plug_dom"/>
</dbReference>
<dbReference type="PANTHER" id="PTHR30069">
    <property type="entry name" value="TONB-DEPENDENT OUTER MEMBRANE RECEPTOR"/>
    <property type="match status" value="1"/>
</dbReference>
<dbReference type="GO" id="GO:0009279">
    <property type="term" value="C:cell outer membrane"/>
    <property type="evidence" value="ECO:0007669"/>
    <property type="project" value="UniProtKB-SubCell"/>
</dbReference>
<dbReference type="SUPFAM" id="SSF56935">
    <property type="entry name" value="Porins"/>
    <property type="match status" value="1"/>
</dbReference>
<dbReference type="Pfam" id="PF00593">
    <property type="entry name" value="TonB_dep_Rec_b-barrel"/>
    <property type="match status" value="1"/>
</dbReference>
<accession>A0A4R2N7V6</accession>
<comment type="caution">
    <text evidence="16">The sequence shown here is derived from an EMBL/GenBank/DDBJ whole genome shotgun (WGS) entry which is preliminary data.</text>
</comment>
<dbReference type="InterPro" id="IPR010949">
    <property type="entry name" value="TonB_Hb/transfer/lactofer_rcpt"/>
</dbReference>
<comment type="subcellular location">
    <subcellularLocation>
        <location evidence="1 11">Cell outer membrane</location>
        <topology evidence="1 11">Multi-pass membrane protein</topology>
    </subcellularLocation>
</comment>
<dbReference type="GO" id="GO:0044718">
    <property type="term" value="P:siderophore transmembrane transport"/>
    <property type="evidence" value="ECO:0007669"/>
    <property type="project" value="TreeGrafter"/>
</dbReference>
<evidence type="ECO:0000256" key="11">
    <source>
        <dbReference type="PROSITE-ProRule" id="PRU01360"/>
    </source>
</evidence>
<keyword evidence="3 11" id="KW-0813">Transport</keyword>
<evidence type="ECO:0000256" key="8">
    <source>
        <dbReference type="ARBA" id="ARBA00023136"/>
    </source>
</evidence>
<evidence type="ECO:0000256" key="13">
    <source>
        <dbReference type="RuleBase" id="RU003357"/>
    </source>
</evidence>
<evidence type="ECO:0000256" key="2">
    <source>
        <dbReference type="ARBA" id="ARBA00009810"/>
    </source>
</evidence>
<evidence type="ECO:0000256" key="9">
    <source>
        <dbReference type="ARBA" id="ARBA00023170"/>
    </source>
</evidence>
<keyword evidence="7 13" id="KW-0798">TonB box</keyword>
<evidence type="ECO:0000256" key="1">
    <source>
        <dbReference type="ARBA" id="ARBA00004571"/>
    </source>
</evidence>
<organism evidence="16 17">
    <name type="scientific">Nicoletella semolina</name>
    <dbReference type="NCBI Taxonomy" id="271160"/>
    <lineage>
        <taxon>Bacteria</taxon>
        <taxon>Pseudomonadati</taxon>
        <taxon>Pseudomonadota</taxon>
        <taxon>Gammaproteobacteria</taxon>
        <taxon>Pasteurellales</taxon>
        <taxon>Pasteurellaceae</taxon>
        <taxon>Nicoletella</taxon>
    </lineage>
</organism>
<dbReference type="Proteomes" id="UP000295537">
    <property type="component" value="Unassembled WGS sequence"/>
</dbReference>
<feature type="short sequence motif" description="TonB C-terminal box" evidence="12">
    <location>
        <begin position="906"/>
        <end position="923"/>
    </location>
</feature>
<keyword evidence="5 11" id="KW-0812">Transmembrane</keyword>
<keyword evidence="17" id="KW-1185">Reference proteome</keyword>
<dbReference type="GO" id="GO:0015344">
    <property type="term" value="F:siderophore uptake transmembrane transporter activity"/>
    <property type="evidence" value="ECO:0007669"/>
    <property type="project" value="TreeGrafter"/>
</dbReference>
<dbReference type="CDD" id="cd01347">
    <property type="entry name" value="ligand_gated_channel"/>
    <property type="match status" value="1"/>
</dbReference>
<dbReference type="NCBIfam" id="TIGR01776">
    <property type="entry name" value="TonB-tbp-lbp"/>
    <property type="match status" value="1"/>
</dbReference>
<evidence type="ECO:0000256" key="5">
    <source>
        <dbReference type="ARBA" id="ARBA00022692"/>
    </source>
</evidence>
<reference evidence="16 17" key="1">
    <citation type="submission" date="2019-03" db="EMBL/GenBank/DDBJ databases">
        <title>Genomic Encyclopedia of Type Strains, Phase IV (KMG-IV): sequencing the most valuable type-strain genomes for metagenomic binning, comparative biology and taxonomic classification.</title>
        <authorList>
            <person name="Goeker M."/>
        </authorList>
    </citation>
    <scope>NUCLEOTIDE SEQUENCE [LARGE SCALE GENOMIC DNA]</scope>
    <source>
        <strain evidence="16 17">DSM 16380</strain>
    </source>
</reference>
<keyword evidence="4 11" id="KW-1134">Transmembrane beta strand</keyword>